<dbReference type="PANTHER" id="PTHR35848">
    <property type="entry name" value="OXALATE-BINDING PROTEIN"/>
    <property type="match status" value="1"/>
</dbReference>
<dbReference type="AlphaFoldDB" id="A0A7X5WWU8"/>
<dbReference type="RefSeq" id="WP_280117811.1">
    <property type="nucleotide sequence ID" value="NZ_JAALLH010000001.1"/>
</dbReference>
<feature type="domain" description="Cupin type-1" evidence="4">
    <location>
        <begin position="134"/>
        <end position="275"/>
    </location>
</feature>
<protein>
    <submittedName>
        <fullName evidence="5">Bicupin, oxalate decarboxylase family protein</fullName>
    </submittedName>
</protein>
<dbReference type="NCBIfam" id="TIGR03404">
    <property type="entry name" value="bicupin_oxalic"/>
    <property type="match status" value="1"/>
</dbReference>
<feature type="binding site" evidence="3">
    <location>
        <position position="46"/>
    </location>
    <ligand>
        <name>Mn(2+)</name>
        <dbReference type="ChEBI" id="CHEBI:29035"/>
        <label>1</label>
    </ligand>
</feature>
<dbReference type="InterPro" id="IPR014710">
    <property type="entry name" value="RmlC-like_jellyroll"/>
</dbReference>
<dbReference type="SMART" id="SM00835">
    <property type="entry name" value="Cupin_1"/>
    <property type="match status" value="1"/>
</dbReference>
<dbReference type="Gene3D" id="2.60.120.10">
    <property type="entry name" value="Jelly Rolls"/>
    <property type="match status" value="2"/>
</dbReference>
<comment type="caution">
    <text evidence="5">The sequence shown here is derived from an EMBL/GenBank/DDBJ whole genome shotgun (WGS) entry which is preliminary data.</text>
</comment>
<feature type="active site" description="Proton donor" evidence="2">
    <location>
        <position position="239"/>
    </location>
</feature>
<evidence type="ECO:0000256" key="1">
    <source>
        <dbReference type="ARBA" id="ARBA00022723"/>
    </source>
</evidence>
<dbReference type="SUPFAM" id="SSF51182">
    <property type="entry name" value="RmlC-like cupins"/>
    <property type="match status" value="1"/>
</dbReference>
<evidence type="ECO:0000256" key="3">
    <source>
        <dbReference type="PIRSR" id="PIRSR617774-2"/>
    </source>
</evidence>
<dbReference type="InterPro" id="IPR011051">
    <property type="entry name" value="RmlC_Cupin_sf"/>
</dbReference>
<sequence length="287" mass="32468">MGPRGDTTRNVDRHRTRPRQYEAQARNFLEDVSAGDLWFFPQGIPHHIQALDEGVEFLLVFNDGNFPENGTFLISDWFAHTPRSVLAKNFDVPEEDFSSIPTSELYIFNGRVPPPLESDRILSPTGDVPRSFKHSLDSQAPIRTSGGTARIVDSRNFEASTTTSAALVEIEPGAIRELHWHPNNDEWQYYISGQGRMGVFADSGRNRTFDYQAGDVGYVPFAMGHYIENTGDTPLKLLEMFLAPSFEDVSLAQWMALTPAEVVQQHLNLSDNVMRSIRREKQPIFRP</sequence>
<dbReference type="Pfam" id="PF00190">
    <property type="entry name" value="Cupin_1"/>
    <property type="match status" value="2"/>
</dbReference>
<gene>
    <name evidence="5" type="ORF">SMALB_0357</name>
</gene>
<dbReference type="Proteomes" id="UP000536624">
    <property type="component" value="Unassembled WGS sequence"/>
</dbReference>
<accession>A0A7X5WWU8</accession>
<dbReference type="PANTHER" id="PTHR35848:SF9">
    <property type="entry name" value="SLL1358 PROTEIN"/>
    <property type="match status" value="1"/>
</dbReference>
<dbReference type="InterPro" id="IPR006045">
    <property type="entry name" value="Cupin_1"/>
</dbReference>
<evidence type="ECO:0000259" key="4">
    <source>
        <dbReference type="SMART" id="SM00835"/>
    </source>
</evidence>
<evidence type="ECO:0000313" key="5">
    <source>
        <dbReference type="EMBL" id="NIY62444.1"/>
    </source>
</evidence>
<proteinExistence type="predicted"/>
<dbReference type="CDD" id="cd20305">
    <property type="entry name" value="cupin_OxDC_C"/>
    <property type="match status" value="1"/>
</dbReference>
<dbReference type="GO" id="GO:0046872">
    <property type="term" value="F:metal ion binding"/>
    <property type="evidence" value="ECO:0007669"/>
    <property type="project" value="UniProtKB-KW"/>
</dbReference>
<evidence type="ECO:0000256" key="2">
    <source>
        <dbReference type="PIRSR" id="PIRSR617774-1"/>
    </source>
</evidence>
<feature type="binding site" evidence="3">
    <location>
        <position position="225"/>
    </location>
    <ligand>
        <name>Mn(2+)</name>
        <dbReference type="ChEBI" id="CHEBI:29035"/>
        <label>2</label>
    </ligand>
</feature>
<feature type="binding site" evidence="3">
    <location>
        <position position="179"/>
    </location>
    <ligand>
        <name>Mn(2+)</name>
        <dbReference type="ChEBI" id="CHEBI:29035"/>
        <label>2</label>
    </ligand>
</feature>
<dbReference type="EMBL" id="JAALLH010000001">
    <property type="protein sequence ID" value="NIY62444.1"/>
    <property type="molecule type" value="Genomic_DNA"/>
</dbReference>
<keyword evidence="3" id="KW-0464">Manganese</keyword>
<dbReference type="InterPro" id="IPR017774">
    <property type="entry name" value="Bicupin_oxalate_deCO2ase/Oxase"/>
</dbReference>
<evidence type="ECO:0000313" key="6">
    <source>
        <dbReference type="Proteomes" id="UP000536624"/>
    </source>
</evidence>
<comment type="cofactor">
    <cofactor evidence="3">
        <name>Mn(2+)</name>
        <dbReference type="ChEBI" id="CHEBI:29035"/>
    </cofactor>
    <text evidence="3">Binds 2 manganese ions per subunit.</text>
</comment>
<reference evidence="5 6" key="1">
    <citation type="submission" date="2020-02" db="EMBL/GenBank/DDBJ databases">
        <title>Streptomyces malaysiensis DSM14702 (JHCC583434, PFL_A843) Genome sequencing and assembly.</title>
        <authorList>
            <person name="Samborskyy M."/>
        </authorList>
    </citation>
    <scope>NUCLEOTIDE SEQUENCE [LARGE SCALE GENOMIC DNA]</scope>
    <source>
        <strain evidence="5 6">DSM 14702</strain>
    </source>
</reference>
<dbReference type="GO" id="GO:0033609">
    <property type="term" value="P:oxalate metabolic process"/>
    <property type="evidence" value="ECO:0007669"/>
    <property type="project" value="InterPro"/>
</dbReference>
<feature type="binding site" evidence="3">
    <location>
        <position position="181"/>
    </location>
    <ligand>
        <name>Mn(2+)</name>
        <dbReference type="ChEBI" id="CHEBI:29035"/>
        <label>2</label>
    </ligand>
</feature>
<organism evidence="5 6">
    <name type="scientific">Streptomyces malaysiensis</name>
    <dbReference type="NCBI Taxonomy" id="92644"/>
    <lineage>
        <taxon>Bacteria</taxon>
        <taxon>Bacillati</taxon>
        <taxon>Actinomycetota</taxon>
        <taxon>Actinomycetes</taxon>
        <taxon>Kitasatosporales</taxon>
        <taxon>Streptomycetaceae</taxon>
        <taxon>Streptomyces</taxon>
        <taxon>Streptomyces violaceusniger group</taxon>
    </lineage>
</organism>
<name>A0A7X5WWU8_STRMQ</name>
<feature type="binding site" evidence="3">
    <location>
        <position position="186"/>
    </location>
    <ligand>
        <name>Mn(2+)</name>
        <dbReference type="ChEBI" id="CHEBI:29035"/>
        <label>2</label>
    </ligand>
</feature>
<dbReference type="InterPro" id="IPR051610">
    <property type="entry name" value="GPI/OXD"/>
</dbReference>
<keyword evidence="1 3" id="KW-0479">Metal-binding</keyword>